<reference evidence="1" key="1">
    <citation type="submission" date="2021-03" db="EMBL/GenBank/DDBJ databases">
        <authorList>
            <consortium name="DOE Joint Genome Institute"/>
            <person name="Ahrendt S."/>
            <person name="Looney B.P."/>
            <person name="Miyauchi S."/>
            <person name="Morin E."/>
            <person name="Drula E."/>
            <person name="Courty P.E."/>
            <person name="Chicoki N."/>
            <person name="Fauchery L."/>
            <person name="Kohler A."/>
            <person name="Kuo A."/>
            <person name="Labutti K."/>
            <person name="Pangilinan J."/>
            <person name="Lipzen A."/>
            <person name="Riley R."/>
            <person name="Andreopoulos W."/>
            <person name="He G."/>
            <person name="Johnson J."/>
            <person name="Barry K.W."/>
            <person name="Grigoriev I.V."/>
            <person name="Nagy L."/>
            <person name="Hibbett D."/>
            <person name="Henrissat B."/>
            <person name="Matheny P.B."/>
            <person name="Labbe J."/>
            <person name="Martin F."/>
        </authorList>
    </citation>
    <scope>NUCLEOTIDE SEQUENCE</scope>
    <source>
        <strain evidence="1">HHB10654</strain>
    </source>
</reference>
<proteinExistence type="predicted"/>
<gene>
    <name evidence="1" type="ORF">BV25DRAFT_626098</name>
</gene>
<evidence type="ECO:0000313" key="1">
    <source>
        <dbReference type="EMBL" id="KAI0062413.1"/>
    </source>
</evidence>
<evidence type="ECO:0000313" key="2">
    <source>
        <dbReference type="Proteomes" id="UP000814140"/>
    </source>
</evidence>
<keyword evidence="2" id="KW-1185">Reference proteome</keyword>
<organism evidence="1 2">
    <name type="scientific">Artomyces pyxidatus</name>
    <dbReference type="NCBI Taxonomy" id="48021"/>
    <lineage>
        <taxon>Eukaryota</taxon>
        <taxon>Fungi</taxon>
        <taxon>Dikarya</taxon>
        <taxon>Basidiomycota</taxon>
        <taxon>Agaricomycotina</taxon>
        <taxon>Agaricomycetes</taxon>
        <taxon>Russulales</taxon>
        <taxon>Auriscalpiaceae</taxon>
        <taxon>Artomyces</taxon>
    </lineage>
</organism>
<reference evidence="1" key="2">
    <citation type="journal article" date="2022" name="New Phytol.">
        <title>Evolutionary transition to the ectomycorrhizal habit in the genomes of a hyperdiverse lineage of mushroom-forming fungi.</title>
        <authorList>
            <person name="Looney B."/>
            <person name="Miyauchi S."/>
            <person name="Morin E."/>
            <person name="Drula E."/>
            <person name="Courty P.E."/>
            <person name="Kohler A."/>
            <person name="Kuo A."/>
            <person name="LaButti K."/>
            <person name="Pangilinan J."/>
            <person name="Lipzen A."/>
            <person name="Riley R."/>
            <person name="Andreopoulos W."/>
            <person name="He G."/>
            <person name="Johnson J."/>
            <person name="Nolan M."/>
            <person name="Tritt A."/>
            <person name="Barry K.W."/>
            <person name="Grigoriev I.V."/>
            <person name="Nagy L.G."/>
            <person name="Hibbett D."/>
            <person name="Henrissat B."/>
            <person name="Matheny P.B."/>
            <person name="Labbe J."/>
            <person name="Martin F.M."/>
        </authorList>
    </citation>
    <scope>NUCLEOTIDE SEQUENCE</scope>
    <source>
        <strain evidence="1">HHB10654</strain>
    </source>
</reference>
<dbReference type="EMBL" id="MU277207">
    <property type="protein sequence ID" value="KAI0062413.1"/>
    <property type="molecule type" value="Genomic_DNA"/>
</dbReference>
<sequence length="121" mass="13849">MEELYVNNKHVIRRPTKNRCNPYILFSQLTVDYFDLRVSTPFAHVVRYYFKGFSVICMAHTSLLYGGATDRHPSRAQQQMLFFTTSLLVIFCRAIVFVVASASKHWSGCPTCEPCIGCWGS</sequence>
<name>A0ACB8T0W8_9AGAM</name>
<comment type="caution">
    <text evidence="1">The sequence shown here is derived from an EMBL/GenBank/DDBJ whole genome shotgun (WGS) entry which is preliminary data.</text>
</comment>
<protein>
    <submittedName>
        <fullName evidence="1">Uncharacterized protein</fullName>
    </submittedName>
</protein>
<accession>A0ACB8T0W8</accession>
<dbReference type="Proteomes" id="UP000814140">
    <property type="component" value="Unassembled WGS sequence"/>
</dbReference>